<dbReference type="Pfam" id="PF07938">
    <property type="entry name" value="Fungal_lectin"/>
    <property type="match status" value="1"/>
</dbReference>
<reference evidence="2 3" key="1">
    <citation type="submission" date="2017-06" db="EMBL/GenBank/DDBJ databases">
        <title>Genome of Fusarium nygamai isolate CS10214.</title>
        <authorList>
            <person name="Gardiner D.M."/>
            <person name="Obanor F."/>
            <person name="Kazan K."/>
        </authorList>
    </citation>
    <scope>NUCLEOTIDE SEQUENCE [LARGE SCALE GENOMIC DNA]</scope>
    <source>
        <strain evidence="2 3">CS10214</strain>
    </source>
</reference>
<evidence type="ECO:0000313" key="2">
    <source>
        <dbReference type="EMBL" id="PNP82213.1"/>
    </source>
</evidence>
<protein>
    <submittedName>
        <fullName evidence="2">Uncharacterized protein</fullName>
    </submittedName>
</protein>
<comment type="caution">
    <text evidence="2">The sequence shown here is derived from an EMBL/GenBank/DDBJ whole genome shotgun (WGS) entry which is preliminary data.</text>
</comment>
<gene>
    <name evidence="2" type="ORF">FNYG_04402</name>
</gene>
<keyword evidence="3" id="KW-1185">Reference proteome</keyword>
<dbReference type="OrthoDB" id="4652505at2759"/>
<sequence length="187" mass="20516">MPIPTLPNDIVAVDSGDRTYMFYVNTKRKLSYLISPGSDGTGDYSFKRIDIDSDDVEVSEKTQQVAAISWEADGVKQIRVYYVNEGGKLNEVCHSSNQDGWYQGSLGKKGTTQYPIVEGSSISATVARRYDDSQRVSHSLRVFASGAGQENDYGVPSISIFTFGYNAKGQATGQWAQSPISSSITKW</sequence>
<evidence type="ECO:0000313" key="3">
    <source>
        <dbReference type="Proteomes" id="UP000236664"/>
    </source>
</evidence>
<name>A0A2K0WIW2_GIBNY</name>
<dbReference type="AlphaFoldDB" id="A0A2K0WIW2"/>
<dbReference type="InterPro" id="IPR012475">
    <property type="entry name" value="Fungal_lectin"/>
</dbReference>
<proteinExistence type="inferred from homology"/>
<organism evidence="2 3">
    <name type="scientific">Gibberella nygamai</name>
    <name type="common">Bean root rot disease fungus</name>
    <name type="synonym">Fusarium nygamai</name>
    <dbReference type="NCBI Taxonomy" id="42673"/>
    <lineage>
        <taxon>Eukaryota</taxon>
        <taxon>Fungi</taxon>
        <taxon>Dikarya</taxon>
        <taxon>Ascomycota</taxon>
        <taxon>Pezizomycotina</taxon>
        <taxon>Sordariomycetes</taxon>
        <taxon>Hypocreomycetidae</taxon>
        <taxon>Hypocreales</taxon>
        <taxon>Nectriaceae</taxon>
        <taxon>Fusarium</taxon>
        <taxon>Fusarium fujikuroi species complex</taxon>
    </lineage>
</organism>
<evidence type="ECO:0000256" key="1">
    <source>
        <dbReference type="ARBA" id="ARBA00009042"/>
    </source>
</evidence>
<comment type="similarity">
    <text evidence="1">Belongs to the fungal fucose-specific lectin family.</text>
</comment>
<accession>A0A2K0WIW2</accession>
<dbReference type="EMBL" id="MTQA01000060">
    <property type="protein sequence ID" value="PNP82213.1"/>
    <property type="molecule type" value="Genomic_DNA"/>
</dbReference>
<dbReference type="Gene3D" id="2.120.10.70">
    <property type="entry name" value="Fucose-specific lectin"/>
    <property type="match status" value="1"/>
</dbReference>
<dbReference type="SUPFAM" id="SSF89372">
    <property type="entry name" value="Fucose-specific lectin"/>
    <property type="match status" value="1"/>
</dbReference>
<dbReference type="Proteomes" id="UP000236664">
    <property type="component" value="Unassembled WGS sequence"/>
</dbReference>